<name>A0A4U8T318_9HELI</name>
<evidence type="ECO:0000313" key="1">
    <source>
        <dbReference type="EMBL" id="TLD93836.1"/>
    </source>
</evidence>
<proteinExistence type="predicted"/>
<keyword evidence="2" id="KW-1185">Reference proteome</keyword>
<dbReference type="Proteomes" id="UP000029921">
    <property type="component" value="Unassembled WGS sequence"/>
</dbReference>
<sequence>MEVNQQDLEKCVSFLLQRNIMAYHHQGNVFVDIESDCDGISVQITNDNILHFAELYDESQKHKTSILAI</sequence>
<comment type="caution">
    <text evidence="1">The sequence shown here is derived from an EMBL/GenBank/DDBJ whole genome shotgun (WGS) entry which is preliminary data.</text>
</comment>
<dbReference type="RefSeq" id="WP_034589652.1">
    <property type="nucleotide sequence ID" value="NZ_JRPE02000001.1"/>
</dbReference>
<accession>A0A4U8T318</accession>
<protein>
    <submittedName>
        <fullName evidence="1">Uncharacterized protein</fullName>
    </submittedName>
</protein>
<dbReference type="EMBL" id="JRPE02000001">
    <property type="protein sequence ID" value="TLD93836.1"/>
    <property type="molecule type" value="Genomic_DNA"/>
</dbReference>
<evidence type="ECO:0000313" key="2">
    <source>
        <dbReference type="Proteomes" id="UP000029921"/>
    </source>
</evidence>
<dbReference type="AlphaFoldDB" id="A0A4U8T318"/>
<gene>
    <name evidence="1" type="ORF">LS74_000345</name>
</gene>
<organism evidence="1 2">
    <name type="scientific">Helicobacter magdeburgensis</name>
    <dbReference type="NCBI Taxonomy" id="471858"/>
    <lineage>
        <taxon>Bacteria</taxon>
        <taxon>Pseudomonadati</taxon>
        <taxon>Campylobacterota</taxon>
        <taxon>Epsilonproteobacteria</taxon>
        <taxon>Campylobacterales</taxon>
        <taxon>Helicobacteraceae</taxon>
        <taxon>Helicobacter</taxon>
    </lineage>
</organism>
<reference evidence="1 2" key="1">
    <citation type="journal article" date="2014" name="Genome Announc.">
        <title>Draft genome sequences of eight enterohepatic helicobacter species isolated from both laboratory and wild rodents.</title>
        <authorList>
            <person name="Sheh A."/>
            <person name="Shen Z."/>
            <person name="Fox J.G."/>
        </authorList>
    </citation>
    <scope>NUCLEOTIDE SEQUENCE [LARGE SCALE GENOMIC DNA]</scope>
    <source>
        <strain evidence="1 2">MIT 96-1001</strain>
    </source>
</reference>